<dbReference type="GO" id="GO:0016881">
    <property type="term" value="F:acid-amino acid ligase activity"/>
    <property type="evidence" value="ECO:0007669"/>
    <property type="project" value="InterPro"/>
</dbReference>
<dbReference type="PANTHER" id="PTHR43024:SF1">
    <property type="entry name" value="UDP-N-ACETYLMURAMOYL-TRIPEPTIDE--D-ALANYL-D-ALANINE LIGASE"/>
    <property type="match status" value="1"/>
</dbReference>
<keyword evidence="6" id="KW-1185">Reference proteome</keyword>
<evidence type="ECO:0000313" key="5">
    <source>
        <dbReference type="EMBL" id="TCS87637.1"/>
    </source>
</evidence>
<comment type="caution">
    <text evidence="5">The sequence shown here is derived from an EMBL/GenBank/DDBJ whole genome shotgun (WGS) entry which is preliminary data.</text>
</comment>
<evidence type="ECO:0000259" key="4">
    <source>
        <dbReference type="Pfam" id="PF02875"/>
    </source>
</evidence>
<name>A0A4R3KUV6_9FIRM</name>
<dbReference type="AlphaFoldDB" id="A0A4R3KUV6"/>
<sequence length="71" mass="8021">MRNELVFAEGFTILNDSYKSNPSSLLAALDTLYSMKQYEQKIAVIGDMLGLGDEEIKMHEEIGEKINPKEI</sequence>
<dbReference type="Pfam" id="PF02875">
    <property type="entry name" value="Mur_ligase_C"/>
    <property type="match status" value="1"/>
</dbReference>
<dbReference type="InterPro" id="IPR036615">
    <property type="entry name" value="Mur_ligase_C_dom_sf"/>
</dbReference>
<dbReference type="PANTHER" id="PTHR43024">
    <property type="entry name" value="UDP-N-ACETYLMURAMOYL-TRIPEPTIDE--D-ALANYL-D-ALANINE LIGASE"/>
    <property type="match status" value="1"/>
</dbReference>
<dbReference type="EMBL" id="SMAE01000010">
    <property type="protein sequence ID" value="TCS87637.1"/>
    <property type="molecule type" value="Genomic_DNA"/>
</dbReference>
<keyword evidence="3" id="KW-0067">ATP-binding</keyword>
<dbReference type="RefSeq" id="WP_132028690.1">
    <property type="nucleotide sequence ID" value="NZ_CP068564.1"/>
</dbReference>
<evidence type="ECO:0000256" key="1">
    <source>
        <dbReference type="ARBA" id="ARBA00022598"/>
    </source>
</evidence>
<feature type="domain" description="Mur ligase C-terminal" evidence="4">
    <location>
        <begin position="2"/>
        <end position="67"/>
    </location>
</feature>
<dbReference type="Gene3D" id="3.90.190.20">
    <property type="entry name" value="Mur ligase, C-terminal domain"/>
    <property type="match status" value="1"/>
</dbReference>
<dbReference type="SUPFAM" id="SSF53244">
    <property type="entry name" value="MurD-like peptide ligases, peptide-binding domain"/>
    <property type="match status" value="1"/>
</dbReference>
<dbReference type="InterPro" id="IPR004101">
    <property type="entry name" value="Mur_ligase_C"/>
</dbReference>
<protein>
    <submittedName>
        <fullName evidence="5">Mur ligase-like protein</fullName>
    </submittedName>
</protein>
<evidence type="ECO:0000313" key="6">
    <source>
        <dbReference type="Proteomes" id="UP000294567"/>
    </source>
</evidence>
<dbReference type="OrthoDB" id="9801978at2"/>
<gene>
    <name evidence="5" type="ORF">EDD65_11072</name>
</gene>
<evidence type="ECO:0000256" key="2">
    <source>
        <dbReference type="ARBA" id="ARBA00022741"/>
    </source>
</evidence>
<reference evidence="5 6" key="1">
    <citation type="submission" date="2019-03" db="EMBL/GenBank/DDBJ databases">
        <title>Genomic Encyclopedia of Type Strains, Phase IV (KMG-IV): sequencing the most valuable type-strain genomes for metagenomic binning, comparative biology and taxonomic classification.</title>
        <authorList>
            <person name="Goeker M."/>
        </authorList>
    </citation>
    <scope>NUCLEOTIDE SEQUENCE [LARGE SCALE GENOMIC DNA]</scope>
    <source>
        <strain evidence="5 6">DSM 26752</strain>
    </source>
</reference>
<dbReference type="Proteomes" id="UP000294567">
    <property type="component" value="Unassembled WGS sequence"/>
</dbReference>
<evidence type="ECO:0000256" key="3">
    <source>
        <dbReference type="ARBA" id="ARBA00022840"/>
    </source>
</evidence>
<dbReference type="InterPro" id="IPR051046">
    <property type="entry name" value="MurCDEF_CellWall_CoF430Synth"/>
</dbReference>
<keyword evidence="2" id="KW-0547">Nucleotide-binding</keyword>
<dbReference type="GO" id="GO:0005524">
    <property type="term" value="F:ATP binding"/>
    <property type="evidence" value="ECO:0007669"/>
    <property type="project" value="UniProtKB-KW"/>
</dbReference>
<proteinExistence type="predicted"/>
<accession>A0A4R3KUV6</accession>
<keyword evidence="1 5" id="KW-0436">Ligase</keyword>
<organism evidence="5 6">
    <name type="scientific">Keratinibaculum paraultunense</name>
    <dbReference type="NCBI Taxonomy" id="1278232"/>
    <lineage>
        <taxon>Bacteria</taxon>
        <taxon>Bacillati</taxon>
        <taxon>Bacillota</taxon>
        <taxon>Tissierellia</taxon>
        <taxon>Tissierellales</taxon>
        <taxon>Tepidimicrobiaceae</taxon>
        <taxon>Keratinibaculum</taxon>
    </lineage>
</organism>